<organism evidence="4 5">
    <name type="scientific">Leptotrombidium deliense</name>
    <dbReference type="NCBI Taxonomy" id="299467"/>
    <lineage>
        <taxon>Eukaryota</taxon>
        <taxon>Metazoa</taxon>
        <taxon>Ecdysozoa</taxon>
        <taxon>Arthropoda</taxon>
        <taxon>Chelicerata</taxon>
        <taxon>Arachnida</taxon>
        <taxon>Acari</taxon>
        <taxon>Acariformes</taxon>
        <taxon>Trombidiformes</taxon>
        <taxon>Prostigmata</taxon>
        <taxon>Anystina</taxon>
        <taxon>Parasitengona</taxon>
        <taxon>Trombiculoidea</taxon>
        <taxon>Trombiculidae</taxon>
        <taxon>Leptotrombidium</taxon>
    </lineage>
</organism>
<dbReference type="InterPro" id="IPR013126">
    <property type="entry name" value="Hsp_70_fam"/>
</dbReference>
<dbReference type="AlphaFoldDB" id="A0A443S068"/>
<accession>A0A443S068</accession>
<gene>
    <name evidence="4" type="ORF">B4U80_11975</name>
</gene>
<evidence type="ECO:0000256" key="2">
    <source>
        <dbReference type="ARBA" id="ARBA00022741"/>
    </source>
</evidence>
<dbReference type="SUPFAM" id="SSF53067">
    <property type="entry name" value="Actin-like ATPase domain"/>
    <property type="match status" value="1"/>
</dbReference>
<dbReference type="GO" id="GO:0030968">
    <property type="term" value="P:endoplasmic reticulum unfolded protein response"/>
    <property type="evidence" value="ECO:0007669"/>
    <property type="project" value="TreeGrafter"/>
</dbReference>
<dbReference type="EMBL" id="NCKV01014666">
    <property type="protein sequence ID" value="RWS20928.1"/>
    <property type="molecule type" value="Genomic_DNA"/>
</dbReference>
<keyword evidence="4" id="KW-0346">Stress response</keyword>
<dbReference type="OrthoDB" id="2401965at2759"/>
<dbReference type="GO" id="GO:0005524">
    <property type="term" value="F:ATP binding"/>
    <property type="evidence" value="ECO:0007669"/>
    <property type="project" value="UniProtKB-KW"/>
</dbReference>
<dbReference type="Gene3D" id="3.30.420.40">
    <property type="match status" value="1"/>
</dbReference>
<keyword evidence="3" id="KW-0067">ATP-binding</keyword>
<feature type="non-terminal residue" evidence="4">
    <location>
        <position position="130"/>
    </location>
</feature>
<evidence type="ECO:0000313" key="4">
    <source>
        <dbReference type="EMBL" id="RWS20928.1"/>
    </source>
</evidence>
<keyword evidence="2" id="KW-0547">Nucleotide-binding</keyword>
<protein>
    <submittedName>
        <fullName evidence="4">Heat shock protein:-like protein</fullName>
    </submittedName>
</protein>
<dbReference type="InterPro" id="IPR043129">
    <property type="entry name" value="ATPase_NBD"/>
</dbReference>
<dbReference type="GO" id="GO:0140662">
    <property type="term" value="F:ATP-dependent protein folding chaperone"/>
    <property type="evidence" value="ECO:0007669"/>
    <property type="project" value="InterPro"/>
</dbReference>
<evidence type="ECO:0000256" key="1">
    <source>
        <dbReference type="ARBA" id="ARBA00007381"/>
    </source>
</evidence>
<comment type="similarity">
    <text evidence="1">Belongs to the heat shock protein 70 family.</text>
</comment>
<dbReference type="GO" id="GO:0034663">
    <property type="term" value="C:endoplasmic reticulum chaperone complex"/>
    <property type="evidence" value="ECO:0007669"/>
    <property type="project" value="TreeGrafter"/>
</dbReference>
<dbReference type="Pfam" id="PF00012">
    <property type="entry name" value="HSP70"/>
    <property type="match status" value="1"/>
</dbReference>
<evidence type="ECO:0000313" key="5">
    <source>
        <dbReference type="Proteomes" id="UP000288716"/>
    </source>
</evidence>
<dbReference type="STRING" id="299467.A0A443S068"/>
<name>A0A443S068_9ACAR</name>
<keyword evidence="5" id="KW-1185">Reference proteome</keyword>
<evidence type="ECO:0000256" key="3">
    <source>
        <dbReference type="ARBA" id="ARBA00022840"/>
    </source>
</evidence>
<proteinExistence type="inferred from homology"/>
<dbReference type="PANTHER" id="PTHR45639">
    <property type="entry name" value="HSC70CB, ISOFORM G-RELATED"/>
    <property type="match status" value="1"/>
</dbReference>
<dbReference type="PANTHER" id="PTHR45639:SF34">
    <property type="entry name" value="CHAPERONE PROTEIN DNAK"/>
    <property type="match status" value="1"/>
</dbReference>
<sequence>MVTIGIDFGYSAVRVGIYNDFEEDEVPKAEVLPNDLGDRSTPTVIAIDDHTRLVGVDAITHSALCPHNAVYGIKRIIGRQELDNVFMEHKKRFPFESKVKNGRMMCSFTTSDGDAEERTFEELLAFIFHK</sequence>
<dbReference type="Proteomes" id="UP000288716">
    <property type="component" value="Unassembled WGS sequence"/>
</dbReference>
<comment type="caution">
    <text evidence="4">The sequence shown here is derived from an EMBL/GenBank/DDBJ whole genome shotgun (WGS) entry which is preliminary data.</text>
</comment>
<dbReference type="VEuPathDB" id="VectorBase:LDEU011112"/>
<reference evidence="4 5" key="1">
    <citation type="journal article" date="2018" name="Gigascience">
        <title>Genomes of trombidid mites reveal novel predicted allergens and laterally-transferred genes associated with secondary metabolism.</title>
        <authorList>
            <person name="Dong X."/>
            <person name="Chaisiri K."/>
            <person name="Xia D."/>
            <person name="Armstrong S.D."/>
            <person name="Fang Y."/>
            <person name="Donnelly M.J."/>
            <person name="Kadowaki T."/>
            <person name="McGarry J.W."/>
            <person name="Darby A.C."/>
            <person name="Makepeace B.L."/>
        </authorList>
    </citation>
    <scope>NUCLEOTIDE SEQUENCE [LARGE SCALE GENOMIC DNA]</scope>
    <source>
        <strain evidence="4">UoL-UT</strain>
    </source>
</reference>